<evidence type="ECO:0000313" key="2">
    <source>
        <dbReference type="EMBL" id="VVE42813.1"/>
    </source>
</evidence>
<dbReference type="RefSeq" id="WP_150622708.1">
    <property type="nucleotide sequence ID" value="NZ_CABPSM010000015.1"/>
</dbReference>
<dbReference type="EMBL" id="CABPSM010000015">
    <property type="protein sequence ID" value="VVE42813.1"/>
    <property type="molecule type" value="Genomic_DNA"/>
</dbReference>
<organism evidence="2 3">
    <name type="scientific">Pandoraea horticolens</name>
    <dbReference type="NCBI Taxonomy" id="2508298"/>
    <lineage>
        <taxon>Bacteria</taxon>
        <taxon>Pseudomonadati</taxon>
        <taxon>Pseudomonadota</taxon>
        <taxon>Betaproteobacteria</taxon>
        <taxon>Burkholderiales</taxon>
        <taxon>Burkholderiaceae</taxon>
        <taxon>Pandoraea</taxon>
    </lineage>
</organism>
<reference evidence="2 3" key="1">
    <citation type="submission" date="2019-08" db="EMBL/GenBank/DDBJ databases">
        <authorList>
            <person name="Peeters C."/>
        </authorList>
    </citation>
    <scope>NUCLEOTIDE SEQUENCE [LARGE SCALE GENOMIC DNA]</scope>
    <source>
        <strain evidence="2 3">LMG 31112</strain>
    </source>
</reference>
<dbReference type="Proteomes" id="UP000343317">
    <property type="component" value="Unassembled WGS sequence"/>
</dbReference>
<gene>
    <name evidence="2" type="ORF">PHO31112_04239</name>
</gene>
<feature type="compositionally biased region" description="Basic and acidic residues" evidence="1">
    <location>
        <begin position="43"/>
        <end position="54"/>
    </location>
</feature>
<evidence type="ECO:0000313" key="3">
    <source>
        <dbReference type="Proteomes" id="UP000343317"/>
    </source>
</evidence>
<sequence>MAMVFVNLLDGALPDFDSRFISVTGKRDADVAPFLQNVRERVDAKTRQRADKGRRIASGGHRYRKQRYARKCKANISSMFPVAFDIDIHFEYIS</sequence>
<protein>
    <submittedName>
        <fullName evidence="2">Uncharacterized protein</fullName>
    </submittedName>
</protein>
<feature type="region of interest" description="Disordered" evidence="1">
    <location>
        <begin position="43"/>
        <end position="62"/>
    </location>
</feature>
<accession>A0A5E4Y2U8</accession>
<dbReference type="AlphaFoldDB" id="A0A5E4Y2U8"/>
<evidence type="ECO:0000256" key="1">
    <source>
        <dbReference type="SAM" id="MobiDB-lite"/>
    </source>
</evidence>
<proteinExistence type="predicted"/>
<keyword evidence="3" id="KW-1185">Reference proteome</keyword>
<name>A0A5E4Y2U8_9BURK</name>